<organism evidence="3 4">
    <name type="scientific">Amorphus orientalis</name>
    <dbReference type="NCBI Taxonomy" id="649198"/>
    <lineage>
        <taxon>Bacteria</taxon>
        <taxon>Pseudomonadati</taxon>
        <taxon>Pseudomonadota</taxon>
        <taxon>Alphaproteobacteria</taxon>
        <taxon>Hyphomicrobiales</taxon>
        <taxon>Amorphaceae</taxon>
        <taxon>Amorphus</taxon>
    </lineage>
</organism>
<keyword evidence="3" id="KW-0808">Transferase</keyword>
<comment type="similarity">
    <text evidence="1">Belongs to the SIMIBI class G3E GTPase family. ArgK/MeaB subfamily.</text>
</comment>
<dbReference type="InterPro" id="IPR027417">
    <property type="entry name" value="P-loop_NTPase"/>
</dbReference>
<dbReference type="Proteomes" id="UP001229244">
    <property type="component" value="Unassembled WGS sequence"/>
</dbReference>
<keyword evidence="3" id="KW-0418">Kinase</keyword>
<keyword evidence="4" id="KW-1185">Reference proteome</keyword>
<dbReference type="EMBL" id="JAUSUL010000002">
    <property type="protein sequence ID" value="MDQ0315860.1"/>
    <property type="molecule type" value="Genomic_DNA"/>
</dbReference>
<comment type="caution">
    <text evidence="3">The sequence shown here is derived from an EMBL/GenBank/DDBJ whole genome shotgun (WGS) entry which is preliminary data.</text>
</comment>
<dbReference type="Gene3D" id="3.40.50.300">
    <property type="entry name" value="P-loop containing nucleotide triphosphate hydrolases"/>
    <property type="match status" value="1"/>
</dbReference>
<evidence type="ECO:0000313" key="3">
    <source>
        <dbReference type="EMBL" id="MDQ0315860.1"/>
    </source>
</evidence>
<dbReference type="GO" id="GO:0005737">
    <property type="term" value="C:cytoplasm"/>
    <property type="evidence" value="ECO:0007669"/>
    <property type="project" value="TreeGrafter"/>
</dbReference>
<dbReference type="GO" id="GO:0016301">
    <property type="term" value="F:kinase activity"/>
    <property type="evidence" value="ECO:0007669"/>
    <property type="project" value="UniProtKB-KW"/>
</dbReference>
<dbReference type="RefSeq" id="WP_306885689.1">
    <property type="nucleotide sequence ID" value="NZ_JAUSUL010000002.1"/>
</dbReference>
<dbReference type="InterPro" id="IPR003593">
    <property type="entry name" value="AAA+_ATPase"/>
</dbReference>
<dbReference type="PANTHER" id="PTHR23408">
    <property type="entry name" value="METHYLMALONYL-COA MUTASE"/>
    <property type="match status" value="1"/>
</dbReference>
<protein>
    <submittedName>
        <fullName evidence="3">LAO/AO transport system kinase</fullName>
        <ecNumber evidence="3">2.7.-.-</ecNumber>
    </submittedName>
</protein>
<evidence type="ECO:0000259" key="2">
    <source>
        <dbReference type="SMART" id="SM00382"/>
    </source>
</evidence>
<sequence>MATDLTLDAIRDAGKAGVARALAAVERRDGAIRQAALLDAALRDPKGLVLGLTGPPGVGKSTLTNVLIADARARGRSVAVIAVDPSSRRTMGALLGDRTRLRTNPDDDQVFVRSFAARDRLGGLSDSAIAATVLMRALFDLVIVETVGIGQSEADIALVADTVVLCVQPGSGDSLQFMKAGVMELPDVVAVTKADLGAPAKRARADVEGALSLAAEFSDWHPRVLTLSATTASGLEALHAAVDEHQAWLAEEGRLAHRRREQEEAWVVDAVRDRFGTAGLALWSTIDRGAAAASPFRRIAEASATLGSKLDPG</sequence>
<feature type="domain" description="AAA+ ATPase" evidence="2">
    <location>
        <begin position="46"/>
        <end position="195"/>
    </location>
</feature>
<dbReference type="PANTHER" id="PTHR23408:SF3">
    <property type="entry name" value="METHYLMALONIC ACIDURIA TYPE A PROTEIN, MITOCHONDRIAL"/>
    <property type="match status" value="1"/>
</dbReference>
<reference evidence="3" key="1">
    <citation type="submission" date="2023-07" db="EMBL/GenBank/DDBJ databases">
        <title>Genomic Encyclopedia of Type Strains, Phase IV (KMG-IV): sequencing the most valuable type-strain genomes for metagenomic binning, comparative biology and taxonomic classification.</title>
        <authorList>
            <person name="Goeker M."/>
        </authorList>
    </citation>
    <scope>NUCLEOTIDE SEQUENCE</scope>
    <source>
        <strain evidence="3">DSM 21202</strain>
    </source>
</reference>
<evidence type="ECO:0000256" key="1">
    <source>
        <dbReference type="ARBA" id="ARBA00009625"/>
    </source>
</evidence>
<dbReference type="EC" id="2.7.-.-" evidence="3"/>
<dbReference type="AlphaFoldDB" id="A0AAE3VPN4"/>
<evidence type="ECO:0000313" key="4">
    <source>
        <dbReference type="Proteomes" id="UP001229244"/>
    </source>
</evidence>
<proteinExistence type="inferred from homology"/>
<name>A0AAE3VPN4_9HYPH</name>
<gene>
    <name evidence="3" type="ORF">J2S73_002317</name>
</gene>
<accession>A0AAE3VPN4</accession>
<dbReference type="GO" id="GO:0005525">
    <property type="term" value="F:GTP binding"/>
    <property type="evidence" value="ECO:0007669"/>
    <property type="project" value="InterPro"/>
</dbReference>
<dbReference type="SMART" id="SM00382">
    <property type="entry name" value="AAA"/>
    <property type="match status" value="1"/>
</dbReference>
<dbReference type="InterPro" id="IPR005129">
    <property type="entry name" value="GTPase_ArgK"/>
</dbReference>
<dbReference type="Pfam" id="PF03308">
    <property type="entry name" value="MeaB"/>
    <property type="match status" value="1"/>
</dbReference>
<dbReference type="SUPFAM" id="SSF52540">
    <property type="entry name" value="P-loop containing nucleoside triphosphate hydrolases"/>
    <property type="match status" value="1"/>
</dbReference>
<dbReference type="GO" id="GO:0003924">
    <property type="term" value="F:GTPase activity"/>
    <property type="evidence" value="ECO:0007669"/>
    <property type="project" value="InterPro"/>
</dbReference>